<evidence type="ECO:0000313" key="1">
    <source>
        <dbReference type="EMBL" id="CAD2171310.1"/>
    </source>
</evidence>
<comment type="caution">
    <text evidence="1">The sequence shown here is derived from an EMBL/GenBank/DDBJ whole genome shotgun (WGS) entry which is preliminary data.</text>
</comment>
<protein>
    <submittedName>
        <fullName evidence="1">Uncharacterized protein</fullName>
    </submittedName>
</protein>
<organism evidence="1 2">
    <name type="scientific">Meloidogyne enterolobii</name>
    <name type="common">Root-knot nematode worm</name>
    <name type="synonym">Meloidogyne mayaguensis</name>
    <dbReference type="NCBI Taxonomy" id="390850"/>
    <lineage>
        <taxon>Eukaryota</taxon>
        <taxon>Metazoa</taxon>
        <taxon>Ecdysozoa</taxon>
        <taxon>Nematoda</taxon>
        <taxon>Chromadorea</taxon>
        <taxon>Rhabditida</taxon>
        <taxon>Tylenchina</taxon>
        <taxon>Tylenchomorpha</taxon>
        <taxon>Tylenchoidea</taxon>
        <taxon>Meloidogynidae</taxon>
        <taxon>Meloidogyninae</taxon>
        <taxon>Meloidogyne</taxon>
    </lineage>
</organism>
<accession>A0A6V7V8Q4</accession>
<evidence type="ECO:0000313" key="2">
    <source>
        <dbReference type="Proteomes" id="UP000580250"/>
    </source>
</evidence>
<name>A0A6V7V8Q4_MELEN</name>
<proteinExistence type="predicted"/>
<reference evidence="1 2" key="1">
    <citation type="submission" date="2020-08" db="EMBL/GenBank/DDBJ databases">
        <authorList>
            <person name="Koutsovoulos G."/>
            <person name="Danchin GJ E."/>
        </authorList>
    </citation>
    <scope>NUCLEOTIDE SEQUENCE [LARGE SCALE GENOMIC DNA]</scope>
</reference>
<sequence length="87" mass="10164">MNKENDLIILFNYKARKKNSGILPFLRKLTITTFKSITSMTTRIVFLQARFTFFCIIRTKRSVTTIHPIFCYIALSTLINTIVRSTK</sequence>
<gene>
    <name evidence="1" type="ORF">MENT_LOCUS22772</name>
</gene>
<dbReference type="Proteomes" id="UP000580250">
    <property type="component" value="Unassembled WGS sequence"/>
</dbReference>
<dbReference type="AlphaFoldDB" id="A0A6V7V8Q4"/>
<dbReference type="EMBL" id="CAJEWN010000181">
    <property type="protein sequence ID" value="CAD2171310.1"/>
    <property type="molecule type" value="Genomic_DNA"/>
</dbReference>